<evidence type="ECO:0000313" key="1">
    <source>
        <dbReference type="EMBL" id="BAU90484.1"/>
    </source>
</evidence>
<dbReference type="EMBL" id="AP014809">
    <property type="protein sequence ID" value="BAU90484.1"/>
    <property type="molecule type" value="Genomic_DNA"/>
</dbReference>
<dbReference type="Proteomes" id="UP000218288">
    <property type="component" value="Chromosome"/>
</dbReference>
<accession>A0A160PDC6</accession>
<organism evidence="1 2">
    <name type="scientific">Methylorubrum populi</name>
    <dbReference type="NCBI Taxonomy" id="223967"/>
    <lineage>
        <taxon>Bacteria</taxon>
        <taxon>Pseudomonadati</taxon>
        <taxon>Pseudomonadota</taxon>
        <taxon>Alphaproteobacteria</taxon>
        <taxon>Hyphomicrobiales</taxon>
        <taxon>Methylobacteriaceae</taxon>
        <taxon>Methylorubrum</taxon>
    </lineage>
</organism>
<dbReference type="RefSeq" id="WP_096484817.1">
    <property type="nucleotide sequence ID" value="NZ_AP014809.1"/>
</dbReference>
<evidence type="ECO:0000313" key="2">
    <source>
        <dbReference type="Proteomes" id="UP000218288"/>
    </source>
</evidence>
<protein>
    <submittedName>
        <fullName evidence="1">Uncharacterized protein</fullName>
    </submittedName>
</protein>
<sequence length="68" mass="7797">MFLLLSVCLIAQPAQCHDERINLSYDNPNPFLCLRNSQSTLAAWQEEHPDYHVKSWRCAPKGSLPNDL</sequence>
<gene>
    <name evidence="1" type="ORF">MPPM_1879</name>
</gene>
<reference evidence="1 2" key="1">
    <citation type="journal article" date="2016" name="Genome Announc.">
        <title>Complete Genome Sequence of Methylobacterium populi P-1M, Isolated from Pink-Pigmented Household Biofilm.</title>
        <authorList>
            <person name="Morohoshi T."/>
            <person name="Ikeda T."/>
        </authorList>
    </citation>
    <scope>NUCLEOTIDE SEQUENCE [LARGE SCALE GENOMIC DNA]</scope>
    <source>
        <strain evidence="1 2">P-1M</strain>
    </source>
</reference>
<name>A0A160PDC6_9HYPH</name>
<dbReference type="OrthoDB" id="7363897at2"/>
<dbReference type="AlphaFoldDB" id="A0A160PDC6"/>
<proteinExistence type="predicted"/>